<organism evidence="12 13">
    <name type="scientific">Pasteurella testudinis DSM 23072</name>
    <dbReference type="NCBI Taxonomy" id="1122938"/>
    <lineage>
        <taxon>Bacteria</taxon>
        <taxon>Pseudomonadati</taxon>
        <taxon>Pseudomonadota</taxon>
        <taxon>Gammaproteobacteria</taxon>
        <taxon>Pasteurellales</taxon>
        <taxon>Pasteurellaceae</taxon>
        <taxon>Pasteurella</taxon>
    </lineage>
</organism>
<keyword evidence="9" id="KW-0804">Transcription</keyword>
<evidence type="ECO:0000313" key="12">
    <source>
        <dbReference type="EMBL" id="SMB90043.1"/>
    </source>
</evidence>
<dbReference type="PROSITE" id="PS00675">
    <property type="entry name" value="SIGMA54_INTERACT_1"/>
    <property type="match status" value="1"/>
</dbReference>
<dbReference type="AlphaFoldDB" id="A0A1W1V9T7"/>
<protein>
    <recommendedName>
        <fullName evidence="10">HTH-type transcriptional regulatory protein TyrR</fullName>
    </recommendedName>
</protein>
<dbReference type="Gene3D" id="3.40.50.300">
    <property type="entry name" value="P-loop containing nucleotide triphosphate hydrolases"/>
    <property type="match status" value="1"/>
</dbReference>
<feature type="domain" description="Sigma-54 factor interaction" evidence="11">
    <location>
        <begin position="20"/>
        <end position="244"/>
    </location>
</feature>
<dbReference type="Gene3D" id="1.10.8.60">
    <property type="match status" value="1"/>
</dbReference>
<dbReference type="SMART" id="SM00382">
    <property type="entry name" value="AAA"/>
    <property type="match status" value="1"/>
</dbReference>
<dbReference type="STRING" id="1122938.SAMN05660772_01449"/>
<dbReference type="InterPro" id="IPR009057">
    <property type="entry name" value="Homeodomain-like_sf"/>
</dbReference>
<dbReference type="GO" id="GO:0005524">
    <property type="term" value="F:ATP binding"/>
    <property type="evidence" value="ECO:0007669"/>
    <property type="project" value="UniProtKB-KW"/>
</dbReference>
<evidence type="ECO:0000256" key="5">
    <source>
        <dbReference type="ARBA" id="ARBA00022797"/>
    </source>
</evidence>
<evidence type="ECO:0000256" key="1">
    <source>
        <dbReference type="ARBA" id="ARBA00004496"/>
    </source>
</evidence>
<evidence type="ECO:0000259" key="11">
    <source>
        <dbReference type="PROSITE" id="PS50045"/>
    </source>
</evidence>
<dbReference type="EMBL" id="FWWV01000068">
    <property type="protein sequence ID" value="SMB90043.1"/>
    <property type="molecule type" value="Genomic_DNA"/>
</dbReference>
<dbReference type="CDD" id="cd00009">
    <property type="entry name" value="AAA"/>
    <property type="match status" value="1"/>
</dbReference>
<dbReference type="InterPro" id="IPR025662">
    <property type="entry name" value="Sigma_54_int_dom_ATP-bd_1"/>
</dbReference>
<dbReference type="GO" id="GO:0006355">
    <property type="term" value="P:regulation of DNA-templated transcription"/>
    <property type="evidence" value="ECO:0007669"/>
    <property type="project" value="InterPro"/>
</dbReference>
<dbReference type="PANTHER" id="PTHR32071">
    <property type="entry name" value="TRANSCRIPTIONAL REGULATORY PROTEIN"/>
    <property type="match status" value="1"/>
</dbReference>
<dbReference type="SUPFAM" id="SSF46689">
    <property type="entry name" value="Homeodomain-like"/>
    <property type="match status" value="1"/>
</dbReference>
<evidence type="ECO:0000256" key="9">
    <source>
        <dbReference type="ARBA" id="ARBA00023163"/>
    </source>
</evidence>
<dbReference type="InterPro" id="IPR002078">
    <property type="entry name" value="Sigma_54_int"/>
</dbReference>
<dbReference type="InterPro" id="IPR003593">
    <property type="entry name" value="AAA+_ATPase"/>
</dbReference>
<dbReference type="Gene3D" id="1.10.10.60">
    <property type="entry name" value="Homeodomain-like"/>
    <property type="match status" value="1"/>
</dbReference>
<comment type="subcellular location">
    <subcellularLocation>
        <location evidence="1">Cytoplasm</location>
    </subcellularLocation>
</comment>
<proteinExistence type="predicted"/>
<evidence type="ECO:0000256" key="10">
    <source>
        <dbReference type="ARBA" id="ARBA00029500"/>
    </source>
</evidence>
<dbReference type="Pfam" id="PF18024">
    <property type="entry name" value="HTH_50"/>
    <property type="match status" value="1"/>
</dbReference>
<dbReference type="SUPFAM" id="SSF52540">
    <property type="entry name" value="P-loop containing nucleoside triphosphate hydrolases"/>
    <property type="match status" value="1"/>
</dbReference>
<name>A0A1W1V9T7_9PAST</name>
<keyword evidence="13" id="KW-1185">Reference proteome</keyword>
<dbReference type="PANTHER" id="PTHR32071:SF3">
    <property type="entry name" value="HTH-TYPE TRANSCRIPTIONAL REGULATORY PROTEIN TYRR"/>
    <property type="match status" value="1"/>
</dbReference>
<keyword evidence="6" id="KW-0067">ATP-binding</keyword>
<reference evidence="13" key="1">
    <citation type="submission" date="2017-04" db="EMBL/GenBank/DDBJ databases">
        <authorList>
            <person name="Varghese N."/>
            <person name="Submissions S."/>
        </authorList>
    </citation>
    <scope>NUCLEOTIDE SEQUENCE [LARGE SCALE GENOMIC DNA]</scope>
    <source>
        <strain evidence="13">DSM 23072</strain>
    </source>
</reference>
<gene>
    <name evidence="12" type="ORF">SAMN05660772_01449</name>
</gene>
<evidence type="ECO:0000256" key="3">
    <source>
        <dbReference type="ARBA" id="ARBA00022491"/>
    </source>
</evidence>
<sequence length="323" mass="36595">MVSNNKNKTEFSQSELPSEIVAESSEMKQLLRQLKQFARSDAPLLIQGETGSGKDLFAKLCHQWSKRQNEKFIAVNCAGLPPEAAEQEMFGDSTHGNSSTGFFEYADNGTVLLDSINELSLSLQAKLLRFLNDGSYRRVGEEQEHSADVRVICTSQKPLAYYVEKGELREDLYHRLNVLSLNIPPLRQHKQDIPHLVDFFLQKISEQLAIAVPTYDNHYLDSLSAYHWPGNIRELHNLLYRSVISMSEGQTLPLPDFSGKVQTAEWALNEYEGLSLEQIINEFEAGVLKQFYNVYPSTRKLANRLGISHTTIANKLKQYGIGK</sequence>
<dbReference type="Proteomes" id="UP000192408">
    <property type="component" value="Unassembled WGS sequence"/>
</dbReference>
<evidence type="ECO:0000313" key="13">
    <source>
        <dbReference type="Proteomes" id="UP000192408"/>
    </source>
</evidence>
<dbReference type="FunFam" id="3.40.50.300:FF:000006">
    <property type="entry name" value="DNA-binding transcriptional regulator NtrC"/>
    <property type="match status" value="1"/>
</dbReference>
<dbReference type="InterPro" id="IPR030828">
    <property type="entry name" value="HTH_TyrR"/>
</dbReference>
<evidence type="ECO:0000256" key="7">
    <source>
        <dbReference type="ARBA" id="ARBA00023015"/>
    </source>
</evidence>
<dbReference type="Pfam" id="PF00158">
    <property type="entry name" value="Sigma54_activat"/>
    <property type="match status" value="1"/>
</dbReference>
<dbReference type="GO" id="GO:0005737">
    <property type="term" value="C:cytoplasm"/>
    <property type="evidence" value="ECO:0007669"/>
    <property type="project" value="UniProtKB-SubCell"/>
</dbReference>
<keyword evidence="7" id="KW-0805">Transcription regulation</keyword>
<keyword evidence="2" id="KW-0963">Cytoplasm</keyword>
<dbReference type="InterPro" id="IPR025944">
    <property type="entry name" value="Sigma_54_int_dom_CS"/>
</dbReference>
<dbReference type="InterPro" id="IPR027417">
    <property type="entry name" value="P-loop_NTPase"/>
</dbReference>
<evidence type="ECO:0000256" key="6">
    <source>
        <dbReference type="ARBA" id="ARBA00022840"/>
    </source>
</evidence>
<dbReference type="GO" id="GO:0003677">
    <property type="term" value="F:DNA binding"/>
    <property type="evidence" value="ECO:0007669"/>
    <property type="project" value="UniProtKB-KW"/>
</dbReference>
<dbReference type="Pfam" id="PF25601">
    <property type="entry name" value="AAA_lid_14"/>
    <property type="match status" value="1"/>
</dbReference>
<keyword evidence="8" id="KW-0238">DNA-binding</keyword>
<keyword evidence="4" id="KW-0547">Nucleotide-binding</keyword>
<keyword evidence="3" id="KW-0678">Repressor</keyword>
<dbReference type="NCBIfam" id="TIGR04381">
    <property type="entry name" value="HTH_TypR"/>
    <property type="match status" value="1"/>
</dbReference>
<dbReference type="RefSeq" id="WP_084258074.1">
    <property type="nucleotide sequence ID" value="NZ_FWWV01000068.1"/>
</dbReference>
<dbReference type="PROSITE" id="PS00688">
    <property type="entry name" value="SIGMA54_INTERACT_3"/>
    <property type="match status" value="1"/>
</dbReference>
<evidence type="ECO:0000256" key="8">
    <source>
        <dbReference type="ARBA" id="ARBA00023125"/>
    </source>
</evidence>
<evidence type="ECO:0000256" key="2">
    <source>
        <dbReference type="ARBA" id="ARBA00022490"/>
    </source>
</evidence>
<accession>A0A1W1V9T7</accession>
<dbReference type="InterPro" id="IPR058031">
    <property type="entry name" value="AAA_lid_NorR"/>
</dbReference>
<evidence type="ECO:0000256" key="4">
    <source>
        <dbReference type="ARBA" id="ARBA00022741"/>
    </source>
</evidence>
<keyword evidence="5" id="KW-0058">Aromatic hydrocarbons catabolism</keyword>
<dbReference type="PROSITE" id="PS50045">
    <property type="entry name" value="SIGMA54_INTERACT_4"/>
    <property type="match status" value="1"/>
</dbReference>